<protein>
    <recommendedName>
        <fullName evidence="2">DUF7965 domain-containing protein</fullName>
    </recommendedName>
</protein>
<evidence type="ECO:0000313" key="3">
    <source>
        <dbReference type="EMBL" id="MFC4359565.1"/>
    </source>
</evidence>
<dbReference type="Proteomes" id="UP001595921">
    <property type="component" value="Unassembled WGS sequence"/>
</dbReference>
<feature type="transmembrane region" description="Helical" evidence="1">
    <location>
        <begin position="15"/>
        <end position="39"/>
    </location>
</feature>
<sequence length="181" mass="18191">MADAERSDPVRLRDWALATLHTTLFVLLPLLAAFAVSAPGRIGDVLGGLDTSLGLALFAYLWLVLWLATRRALAAATAGSLTSRSALRAGLVWGAVAGVGFVGPLLLLSGLAVFVTSGNVFFLLVVAGVGSLVATVVGAVLGLVFAAVDFGLLAVARRLAGVEGGGDHEGTTGDADPPSGA</sequence>
<evidence type="ECO:0000259" key="2">
    <source>
        <dbReference type="Pfam" id="PF25913"/>
    </source>
</evidence>
<name>A0ABD5PF68_9EURY</name>
<dbReference type="AlphaFoldDB" id="A0ABD5PF68"/>
<feature type="transmembrane region" description="Helical" evidence="1">
    <location>
        <begin position="90"/>
        <end position="115"/>
    </location>
</feature>
<evidence type="ECO:0000313" key="4">
    <source>
        <dbReference type="Proteomes" id="UP001595921"/>
    </source>
</evidence>
<dbReference type="InterPro" id="IPR058271">
    <property type="entry name" value="DUF7965"/>
</dbReference>
<reference evidence="3 4" key="1">
    <citation type="journal article" date="2019" name="Int. J. Syst. Evol. Microbiol.">
        <title>The Global Catalogue of Microorganisms (GCM) 10K type strain sequencing project: providing services to taxonomists for standard genome sequencing and annotation.</title>
        <authorList>
            <consortium name="The Broad Institute Genomics Platform"/>
            <consortium name="The Broad Institute Genome Sequencing Center for Infectious Disease"/>
            <person name="Wu L."/>
            <person name="Ma J."/>
        </authorList>
    </citation>
    <scope>NUCLEOTIDE SEQUENCE [LARGE SCALE GENOMIC DNA]</scope>
    <source>
        <strain evidence="3 4">CGMCC 1.12553</strain>
    </source>
</reference>
<feature type="domain" description="DUF7965" evidence="2">
    <location>
        <begin position="11"/>
        <end position="162"/>
    </location>
</feature>
<keyword evidence="1" id="KW-1133">Transmembrane helix</keyword>
<dbReference type="RefSeq" id="WP_267621629.1">
    <property type="nucleotide sequence ID" value="NZ_JAODIW010000006.1"/>
</dbReference>
<proteinExistence type="predicted"/>
<feature type="transmembrane region" description="Helical" evidence="1">
    <location>
        <begin position="51"/>
        <end position="69"/>
    </location>
</feature>
<dbReference type="EMBL" id="JBHSDS010000008">
    <property type="protein sequence ID" value="MFC4359565.1"/>
    <property type="molecule type" value="Genomic_DNA"/>
</dbReference>
<accession>A0ABD5PF68</accession>
<organism evidence="3 4">
    <name type="scientific">Halobium salinum</name>
    <dbReference type="NCBI Taxonomy" id="1364940"/>
    <lineage>
        <taxon>Archaea</taxon>
        <taxon>Methanobacteriati</taxon>
        <taxon>Methanobacteriota</taxon>
        <taxon>Stenosarchaea group</taxon>
        <taxon>Halobacteria</taxon>
        <taxon>Halobacteriales</taxon>
        <taxon>Haloferacaceae</taxon>
        <taxon>Halobium</taxon>
    </lineage>
</organism>
<keyword evidence="4" id="KW-1185">Reference proteome</keyword>
<evidence type="ECO:0000256" key="1">
    <source>
        <dbReference type="SAM" id="Phobius"/>
    </source>
</evidence>
<keyword evidence="1" id="KW-0812">Transmembrane</keyword>
<feature type="transmembrane region" description="Helical" evidence="1">
    <location>
        <begin position="121"/>
        <end position="148"/>
    </location>
</feature>
<keyword evidence="1" id="KW-0472">Membrane</keyword>
<gene>
    <name evidence="3" type="ORF">ACFO0N_16605</name>
</gene>
<comment type="caution">
    <text evidence="3">The sequence shown here is derived from an EMBL/GenBank/DDBJ whole genome shotgun (WGS) entry which is preliminary data.</text>
</comment>
<dbReference type="Pfam" id="PF25913">
    <property type="entry name" value="DUF7965"/>
    <property type="match status" value="1"/>
</dbReference>